<sequence length="597" mass="66343">MKETSSSNDVVDGDDLLHSYEEDQNICPELKRRRRCTEEVVVCEMLIKQWQRRHGMNLNYEVIDDCDDGNGIGNDVLVDELAERRRTVLCLAAALEGLGRRRDAMDALRLCLGVGAQYQYEYDHDSIREEGHRVSGIVMDVTVALALAKLYFKDGCKELTKIWCDAILQKLCVHLGSDSNSVSVEDASDAYHLAGWARIHADDHTGAYKLWMEGHMAVPQCELLARQYRKRACWDNDDPTEICNPKLLGFTESESETVANTVNVNANDYSHIDLEAFEVPQYNVKQTPALALFEPTTQNNALVFRSRQPVLTKDECNAVVECVNTFHQHHRNGQWGTVRHSSVKTTDVAVEDIPSLRPWLRDLLRTRLYPLVAAAYPKLADGSTVGELGCRMRVHDAFIVRYDADGDGSISLPEHSDTSAVSFTVALNPRALCSGNSDDLYDDAAFEGGGTWFEALGDDDGDGDSNSNKNKSGKVIDADLGHAIAFAGPLRHAGFPVTKGCRIILVLFLYVDGFPYGHFLNDYIKEHEHAICNSNTCEIGSNEDEKKEDADGDAVTANGDDNELRRPSGDMPGGFVVYNQTVELVSMLNRRVDSVLD</sequence>
<organism evidence="8">
    <name type="scientific">Chaetoceros debilis</name>
    <dbReference type="NCBI Taxonomy" id="122233"/>
    <lineage>
        <taxon>Eukaryota</taxon>
        <taxon>Sar</taxon>
        <taxon>Stramenopiles</taxon>
        <taxon>Ochrophyta</taxon>
        <taxon>Bacillariophyta</taxon>
        <taxon>Coscinodiscophyceae</taxon>
        <taxon>Chaetocerotophycidae</taxon>
        <taxon>Chaetocerotales</taxon>
        <taxon>Chaetocerotaceae</taxon>
        <taxon>Chaetoceros</taxon>
    </lineage>
</organism>
<dbReference type="EMBL" id="HBIO01031143">
    <property type="protein sequence ID" value="CAE0479018.1"/>
    <property type="molecule type" value="Transcribed_RNA"/>
</dbReference>
<feature type="region of interest" description="Disordered" evidence="6">
    <location>
        <begin position="537"/>
        <end position="566"/>
    </location>
</feature>
<protein>
    <recommendedName>
        <fullName evidence="7">Fe2OG dioxygenase domain-containing protein</fullName>
    </recommendedName>
</protein>
<evidence type="ECO:0000256" key="4">
    <source>
        <dbReference type="ARBA" id="ARBA00023002"/>
    </source>
</evidence>
<comment type="cofactor">
    <cofactor evidence="1">
        <name>L-ascorbate</name>
        <dbReference type="ChEBI" id="CHEBI:38290"/>
    </cofactor>
</comment>
<keyword evidence="4" id="KW-0560">Oxidoreductase</keyword>
<evidence type="ECO:0000256" key="1">
    <source>
        <dbReference type="ARBA" id="ARBA00001961"/>
    </source>
</evidence>
<dbReference type="GO" id="GO:0051213">
    <property type="term" value="F:dioxygenase activity"/>
    <property type="evidence" value="ECO:0007669"/>
    <property type="project" value="UniProtKB-KW"/>
</dbReference>
<dbReference type="GO" id="GO:0031418">
    <property type="term" value="F:L-ascorbic acid binding"/>
    <property type="evidence" value="ECO:0007669"/>
    <property type="project" value="InterPro"/>
</dbReference>
<dbReference type="InterPro" id="IPR005123">
    <property type="entry name" value="Oxoglu/Fe-dep_dioxygenase_dom"/>
</dbReference>
<accession>A0A7S3VGE4</accession>
<evidence type="ECO:0000256" key="6">
    <source>
        <dbReference type="SAM" id="MobiDB-lite"/>
    </source>
</evidence>
<keyword evidence="5" id="KW-0408">Iron</keyword>
<gene>
    <name evidence="8" type="ORF">CDEB00056_LOCUS23871</name>
</gene>
<dbReference type="AlphaFoldDB" id="A0A7S3VGE4"/>
<evidence type="ECO:0000256" key="2">
    <source>
        <dbReference type="ARBA" id="ARBA00022723"/>
    </source>
</evidence>
<dbReference type="GO" id="GO:0016705">
    <property type="term" value="F:oxidoreductase activity, acting on paired donors, with incorporation or reduction of molecular oxygen"/>
    <property type="evidence" value="ECO:0007669"/>
    <property type="project" value="InterPro"/>
</dbReference>
<dbReference type="InterPro" id="IPR006620">
    <property type="entry name" value="Pro_4_hyd_alph"/>
</dbReference>
<dbReference type="SMART" id="SM00702">
    <property type="entry name" value="P4Hc"/>
    <property type="match status" value="1"/>
</dbReference>
<dbReference type="Gene3D" id="2.60.120.620">
    <property type="entry name" value="q2cbj1_9rhob like domain"/>
    <property type="match status" value="1"/>
</dbReference>
<name>A0A7S3VGE4_9STRA</name>
<evidence type="ECO:0000313" key="8">
    <source>
        <dbReference type="EMBL" id="CAE0479018.1"/>
    </source>
</evidence>
<evidence type="ECO:0000256" key="3">
    <source>
        <dbReference type="ARBA" id="ARBA00022964"/>
    </source>
</evidence>
<proteinExistence type="predicted"/>
<reference evidence="8" key="1">
    <citation type="submission" date="2021-01" db="EMBL/GenBank/DDBJ databases">
        <authorList>
            <person name="Corre E."/>
            <person name="Pelletier E."/>
            <person name="Niang G."/>
            <person name="Scheremetjew M."/>
            <person name="Finn R."/>
            <person name="Kale V."/>
            <person name="Holt S."/>
            <person name="Cochrane G."/>
            <person name="Meng A."/>
            <person name="Brown T."/>
            <person name="Cohen L."/>
        </authorList>
    </citation>
    <scope>NUCLEOTIDE SEQUENCE</scope>
    <source>
        <strain evidence="8">MM31A-1</strain>
    </source>
</reference>
<evidence type="ECO:0000256" key="5">
    <source>
        <dbReference type="ARBA" id="ARBA00023004"/>
    </source>
</evidence>
<feature type="domain" description="Fe2OG dioxygenase" evidence="7">
    <location>
        <begin position="393"/>
        <end position="511"/>
    </location>
</feature>
<keyword evidence="3" id="KW-0223">Dioxygenase</keyword>
<keyword evidence="2" id="KW-0479">Metal-binding</keyword>
<evidence type="ECO:0000259" key="7">
    <source>
        <dbReference type="PROSITE" id="PS51471"/>
    </source>
</evidence>
<dbReference type="PROSITE" id="PS51471">
    <property type="entry name" value="FE2OG_OXY"/>
    <property type="match status" value="1"/>
</dbReference>
<dbReference type="GO" id="GO:0005506">
    <property type="term" value="F:iron ion binding"/>
    <property type="evidence" value="ECO:0007669"/>
    <property type="project" value="InterPro"/>
</dbReference>